<gene>
    <name evidence="2" type="ORF">HMPREF9141_1538</name>
</gene>
<accession>F0F7H1</accession>
<dbReference type="EMBL" id="AEWX01000023">
    <property type="protein sequence ID" value="EGC19890.1"/>
    <property type="molecule type" value="Genomic_DNA"/>
</dbReference>
<evidence type="ECO:0000256" key="1">
    <source>
        <dbReference type="SAM" id="MobiDB-lite"/>
    </source>
</evidence>
<protein>
    <submittedName>
        <fullName evidence="2">Uncharacterized protein</fullName>
    </submittedName>
</protein>
<dbReference type="HOGENOM" id="CLU_3294339_0_0_10"/>
<organism evidence="2 3">
    <name type="scientific">Prevotella multiformis DSM 16608</name>
    <dbReference type="NCBI Taxonomy" id="888743"/>
    <lineage>
        <taxon>Bacteria</taxon>
        <taxon>Pseudomonadati</taxon>
        <taxon>Bacteroidota</taxon>
        <taxon>Bacteroidia</taxon>
        <taxon>Bacteroidales</taxon>
        <taxon>Prevotellaceae</taxon>
        <taxon>Prevotella</taxon>
    </lineage>
</organism>
<feature type="region of interest" description="Disordered" evidence="1">
    <location>
        <begin position="1"/>
        <end position="40"/>
    </location>
</feature>
<name>F0F7H1_9BACT</name>
<feature type="compositionally biased region" description="Polar residues" evidence="1">
    <location>
        <begin position="26"/>
        <end position="40"/>
    </location>
</feature>
<comment type="caution">
    <text evidence="2">The sequence shown here is derived from an EMBL/GenBank/DDBJ whole genome shotgun (WGS) entry which is preliminary data.</text>
</comment>
<dbReference type="AlphaFoldDB" id="F0F7H1"/>
<proteinExistence type="predicted"/>
<keyword evidence="3" id="KW-1185">Reference proteome</keyword>
<evidence type="ECO:0000313" key="2">
    <source>
        <dbReference type="EMBL" id="EGC19890.1"/>
    </source>
</evidence>
<dbReference type="Proteomes" id="UP000005697">
    <property type="component" value="Unassembled WGS sequence"/>
</dbReference>
<evidence type="ECO:0000313" key="3">
    <source>
        <dbReference type="Proteomes" id="UP000005697"/>
    </source>
</evidence>
<dbReference type="STRING" id="888743.HMPREF9141_1538"/>
<reference evidence="2 3" key="1">
    <citation type="submission" date="2011-01" db="EMBL/GenBank/DDBJ databases">
        <authorList>
            <person name="Muzny D."/>
            <person name="Qin X."/>
            <person name="Deng J."/>
            <person name="Jiang H."/>
            <person name="Liu Y."/>
            <person name="Qu J."/>
            <person name="Song X.-Z."/>
            <person name="Zhang L."/>
            <person name="Thornton R."/>
            <person name="Coyle M."/>
            <person name="Francisco L."/>
            <person name="Jackson L."/>
            <person name="Javaid M."/>
            <person name="Korchina V."/>
            <person name="Kovar C."/>
            <person name="Mata R."/>
            <person name="Mathew T."/>
            <person name="Ngo R."/>
            <person name="Nguyen L."/>
            <person name="Nguyen N."/>
            <person name="Okwuonu G."/>
            <person name="Ongeri F."/>
            <person name="Pham C."/>
            <person name="Simmons D."/>
            <person name="Wilczek-Boney K."/>
            <person name="Hale W."/>
            <person name="Jakkamsetti A."/>
            <person name="Pham P."/>
            <person name="Ruth R."/>
            <person name="San Lucas F."/>
            <person name="Warren J."/>
            <person name="Zhang J."/>
            <person name="Zhao Z."/>
            <person name="Zhou C."/>
            <person name="Zhu D."/>
            <person name="Lee S."/>
            <person name="Bess C."/>
            <person name="Blankenburg K."/>
            <person name="Forbes L."/>
            <person name="Fu Q."/>
            <person name="Gubbala S."/>
            <person name="Hirani K."/>
            <person name="Jayaseelan J.C."/>
            <person name="Lara F."/>
            <person name="Munidasa M."/>
            <person name="Palculict T."/>
            <person name="Patil S."/>
            <person name="Pu L.-L."/>
            <person name="Saada N."/>
            <person name="Tang L."/>
            <person name="Weissenberger G."/>
            <person name="Zhu Y."/>
            <person name="Hemphill L."/>
            <person name="Shang Y."/>
            <person name="Youmans B."/>
            <person name="Ayvaz T."/>
            <person name="Ross M."/>
            <person name="Santibanez J."/>
            <person name="Aqrawi P."/>
            <person name="Gross S."/>
            <person name="Joshi V."/>
            <person name="Fowler G."/>
            <person name="Nazareth L."/>
            <person name="Reid J."/>
            <person name="Worley K."/>
            <person name="Petrosino J."/>
            <person name="Highlander S."/>
            <person name="Gibbs R."/>
        </authorList>
    </citation>
    <scope>NUCLEOTIDE SEQUENCE [LARGE SCALE GENOMIC DNA]</scope>
    <source>
        <strain evidence="2 3">DSM 16608</strain>
    </source>
</reference>
<sequence>MTGRSSLDVKDTGKEPLQAGRLSFVRGTSSYTRQGTPRLK</sequence>